<feature type="domain" description="RCC1-like" evidence="4">
    <location>
        <begin position="111"/>
        <end position="566"/>
    </location>
</feature>
<dbReference type="PANTHER" id="PTHR45982">
    <property type="entry name" value="REGULATOR OF CHROMOSOME CONDENSATION"/>
    <property type="match status" value="1"/>
</dbReference>
<dbReference type="InterPro" id="IPR058923">
    <property type="entry name" value="RCC1-like_dom"/>
</dbReference>
<evidence type="ECO:0000259" key="4">
    <source>
        <dbReference type="Pfam" id="PF25390"/>
    </source>
</evidence>
<dbReference type="Proteomes" id="UP001219933">
    <property type="component" value="Chromosome 4"/>
</dbReference>
<dbReference type="EMBL" id="CP119880">
    <property type="protein sequence ID" value="WFD35940.1"/>
    <property type="molecule type" value="Genomic_DNA"/>
</dbReference>
<dbReference type="PANTHER" id="PTHR45982:SF1">
    <property type="entry name" value="REGULATOR OF CHROMOSOME CONDENSATION"/>
    <property type="match status" value="1"/>
</dbReference>
<protein>
    <recommendedName>
        <fullName evidence="4">RCC1-like domain-containing protein</fullName>
    </recommendedName>
</protein>
<dbReference type="Pfam" id="PF25390">
    <property type="entry name" value="WD40_RLD"/>
    <property type="match status" value="1"/>
</dbReference>
<evidence type="ECO:0000256" key="2">
    <source>
        <dbReference type="ARBA" id="ARBA00022737"/>
    </source>
</evidence>
<keyword evidence="2" id="KW-0677">Repeat</keyword>
<dbReference type="GO" id="GO:0005737">
    <property type="term" value="C:cytoplasm"/>
    <property type="evidence" value="ECO:0007669"/>
    <property type="project" value="TreeGrafter"/>
</dbReference>
<evidence type="ECO:0000256" key="3">
    <source>
        <dbReference type="SAM" id="MobiDB-lite"/>
    </source>
</evidence>
<proteinExistence type="predicted"/>
<evidence type="ECO:0000313" key="5">
    <source>
        <dbReference type="EMBL" id="WFD35940.1"/>
    </source>
</evidence>
<dbReference type="Gene3D" id="2.130.10.30">
    <property type="entry name" value="Regulator of chromosome condensation 1/beta-lactamase-inhibitor protein II"/>
    <property type="match status" value="1"/>
</dbReference>
<feature type="region of interest" description="Disordered" evidence="3">
    <location>
        <begin position="520"/>
        <end position="550"/>
    </location>
</feature>
<organism evidence="5 6">
    <name type="scientific">Malassezia cuniculi</name>
    <dbReference type="NCBI Taxonomy" id="948313"/>
    <lineage>
        <taxon>Eukaryota</taxon>
        <taxon>Fungi</taxon>
        <taxon>Dikarya</taxon>
        <taxon>Basidiomycota</taxon>
        <taxon>Ustilaginomycotina</taxon>
        <taxon>Malasseziomycetes</taxon>
        <taxon>Malasseziales</taxon>
        <taxon>Malasseziaceae</taxon>
        <taxon>Malassezia</taxon>
    </lineage>
</organism>
<dbReference type="InterPro" id="IPR009091">
    <property type="entry name" value="RCC1/BLIP-II"/>
</dbReference>
<accession>A0AAF0J7B8</accession>
<gene>
    <name evidence="5" type="ORF">MCUN1_002811</name>
</gene>
<dbReference type="InterPro" id="IPR000408">
    <property type="entry name" value="Reg_chr_condens"/>
</dbReference>
<dbReference type="InterPro" id="IPR051553">
    <property type="entry name" value="Ran_GTPase-activating"/>
</dbReference>
<dbReference type="AlphaFoldDB" id="A0AAF0J7B8"/>
<dbReference type="PRINTS" id="PR00633">
    <property type="entry name" value="RCCNDNSATION"/>
</dbReference>
<dbReference type="PROSITE" id="PS00626">
    <property type="entry name" value="RCC1_2"/>
    <property type="match status" value="1"/>
</dbReference>
<dbReference type="GO" id="GO:0005085">
    <property type="term" value="F:guanyl-nucleotide exchange factor activity"/>
    <property type="evidence" value="ECO:0007669"/>
    <property type="project" value="TreeGrafter"/>
</dbReference>
<evidence type="ECO:0000313" key="6">
    <source>
        <dbReference type="Proteomes" id="UP001219933"/>
    </source>
</evidence>
<feature type="region of interest" description="Disordered" evidence="3">
    <location>
        <begin position="1"/>
        <end position="83"/>
    </location>
</feature>
<reference evidence="5" key="1">
    <citation type="submission" date="2023-03" db="EMBL/GenBank/DDBJ databases">
        <title>Mating type loci evolution in Malassezia.</title>
        <authorList>
            <person name="Coelho M.A."/>
        </authorList>
    </citation>
    <scope>NUCLEOTIDE SEQUENCE</scope>
    <source>
        <strain evidence="5">CBS 11721</strain>
    </source>
</reference>
<keyword evidence="6" id="KW-1185">Reference proteome</keyword>
<sequence>MPPKAASRARQSMSSARAAPRRSTPRQSAAAATAAAAAAAADTRKRARTSGEQPVPKRARREPATAVATLNAPPAPIAPIHESDIDAGRAVRITQGDSTDATGEGSVVARKLFVWGTGEAGQLSLGGPDDENINKLTKSKPFGNKALSVQTDAGELGVGGAELITAGGMHTLVVDANGRILSCGSDDHGTLGRLHRSEDESEDEGYYVLHPVDGMSPTGRGVTASGENGRVRVFRATRTAASDGYSVALDAEGRLVCWGHFKDAEGKVCFSDTDEDGAPREQWSPVTPPVLQDERFAQVACGENHVLALTLDGRVYSWGLNSVSQLGRFANVYHVRQRFTTRDPPASAHLTPVVIPELKNIVRIGCGLNASFAVDRDGHVFAWGLNTRGQTGVDSKKDRITRPTKIRALDASLHNGAHVVQIAGGEFHTAFLLSNGEVYICGDGDEGKLGLPKDHPAIANAGSPPELRTPVAVPMPAAPDYAPAGATDHGKTKIAAIAAGMRFTFALAADGTLYSWGTTSDDAMGQPAEEWGEDQSKETPSPVPMPGEPGAWTIVSVATAGQHSLALAVRAP</sequence>
<dbReference type="SUPFAM" id="SSF50985">
    <property type="entry name" value="RCC1/BLIP-II"/>
    <property type="match status" value="1"/>
</dbReference>
<feature type="compositionally biased region" description="Low complexity" evidence="3">
    <location>
        <begin position="25"/>
        <end position="41"/>
    </location>
</feature>
<name>A0AAF0J7B8_9BASI</name>
<keyword evidence="1" id="KW-0344">Guanine-nucleotide releasing factor</keyword>
<feature type="compositionally biased region" description="Low complexity" evidence="3">
    <location>
        <begin position="1"/>
        <end position="18"/>
    </location>
</feature>
<evidence type="ECO:0000256" key="1">
    <source>
        <dbReference type="ARBA" id="ARBA00022658"/>
    </source>
</evidence>